<dbReference type="AlphaFoldDB" id="A0AAV6TSB1"/>
<dbReference type="Proteomes" id="UP000827092">
    <property type="component" value="Unassembled WGS sequence"/>
</dbReference>
<evidence type="ECO:0000313" key="4">
    <source>
        <dbReference type="Proteomes" id="UP000827092"/>
    </source>
</evidence>
<dbReference type="PANTHER" id="PTHR37984">
    <property type="entry name" value="PROTEIN CBG26694"/>
    <property type="match status" value="1"/>
</dbReference>
<keyword evidence="4" id="KW-1185">Reference proteome</keyword>
<feature type="domain" description="Integrase zinc-binding" evidence="2">
    <location>
        <begin position="125"/>
        <end position="160"/>
    </location>
</feature>
<evidence type="ECO:0000259" key="2">
    <source>
        <dbReference type="Pfam" id="PF17921"/>
    </source>
</evidence>
<organism evidence="3 4">
    <name type="scientific">Oedothorax gibbosus</name>
    <dbReference type="NCBI Taxonomy" id="931172"/>
    <lineage>
        <taxon>Eukaryota</taxon>
        <taxon>Metazoa</taxon>
        <taxon>Ecdysozoa</taxon>
        <taxon>Arthropoda</taxon>
        <taxon>Chelicerata</taxon>
        <taxon>Arachnida</taxon>
        <taxon>Araneae</taxon>
        <taxon>Araneomorphae</taxon>
        <taxon>Entelegynae</taxon>
        <taxon>Araneoidea</taxon>
        <taxon>Linyphiidae</taxon>
        <taxon>Erigoninae</taxon>
        <taxon>Oedothorax</taxon>
    </lineage>
</organism>
<dbReference type="InterPro" id="IPR050951">
    <property type="entry name" value="Retrovirus_Pol_polyprotein"/>
</dbReference>
<accession>A0AAV6TSB1</accession>
<evidence type="ECO:0000313" key="3">
    <source>
        <dbReference type="EMBL" id="KAG8174286.1"/>
    </source>
</evidence>
<dbReference type="InterPro" id="IPR041588">
    <property type="entry name" value="Integrase_H2C2"/>
</dbReference>
<dbReference type="GO" id="GO:0003964">
    <property type="term" value="F:RNA-directed DNA polymerase activity"/>
    <property type="evidence" value="ECO:0007669"/>
    <property type="project" value="UniProtKB-EC"/>
</dbReference>
<protein>
    <recommendedName>
        <fullName evidence="1">RNA-directed DNA polymerase</fullName>
        <ecNumber evidence="1">2.7.7.49</ecNumber>
    </recommendedName>
</protein>
<dbReference type="EMBL" id="JAFNEN010001262">
    <property type="protein sequence ID" value="KAG8174286.1"/>
    <property type="molecule type" value="Genomic_DNA"/>
</dbReference>
<dbReference type="PANTHER" id="PTHR37984:SF13">
    <property type="entry name" value="RIBONUCLEASE H"/>
    <property type="match status" value="1"/>
</dbReference>
<evidence type="ECO:0000256" key="1">
    <source>
        <dbReference type="ARBA" id="ARBA00012493"/>
    </source>
</evidence>
<reference evidence="3 4" key="1">
    <citation type="journal article" date="2022" name="Nat. Ecol. Evol.">
        <title>A masculinizing supergene underlies an exaggerated male reproductive morph in a spider.</title>
        <authorList>
            <person name="Hendrickx F."/>
            <person name="De Corte Z."/>
            <person name="Sonet G."/>
            <person name="Van Belleghem S.M."/>
            <person name="Kostlbacher S."/>
            <person name="Vangestel C."/>
        </authorList>
    </citation>
    <scope>NUCLEOTIDE SEQUENCE [LARGE SCALE GENOMIC DNA]</scope>
    <source>
        <strain evidence="3">W744_W776</strain>
    </source>
</reference>
<gene>
    <name evidence="3" type="ORF">JTE90_020773</name>
</gene>
<comment type="caution">
    <text evidence="3">The sequence shown here is derived from an EMBL/GenBank/DDBJ whole genome shotgun (WGS) entry which is preliminary data.</text>
</comment>
<dbReference type="Pfam" id="PF17921">
    <property type="entry name" value="Integrase_H2C2"/>
    <property type="match status" value="1"/>
</dbReference>
<name>A0AAV6TSB1_9ARAC</name>
<dbReference type="EC" id="2.7.7.49" evidence="1"/>
<sequence length="205" mass="22995">MANSRIQRWALTLSAYTYTVRYRPGLQNGNADACSRLPLQTGFKDPPLPVEFVLQLERVDLGPVSVDDIRQATLSDATLGQVSKLILEGWPENPDQDKNLSPYFKKRFELSVEGGVVLWGNRIVIPNVLRGKILQELHSTHQGVTGMKSIARSLLWWPNLIWTLMIESELAMSAFRMHTCPPNICNPGQLQLESGPAFILIMQAL</sequence>
<dbReference type="Gene3D" id="1.10.340.70">
    <property type="match status" value="1"/>
</dbReference>
<proteinExistence type="predicted"/>